<proteinExistence type="predicted"/>
<keyword evidence="3" id="KW-1185">Reference proteome</keyword>
<evidence type="ECO:0000313" key="2">
    <source>
        <dbReference type="EMBL" id="AXC09498.1"/>
    </source>
</evidence>
<reference evidence="2 3" key="1">
    <citation type="journal article" date="2018" name="Front. Microbiol.">
        <title>Hydrolytic Capabilities as a Key to Environmental Success: Chitinolytic and Cellulolytic Acidobacteria From Acidic Sub-arctic Soils and Boreal Peatlands.</title>
        <authorList>
            <person name="Belova S.E."/>
            <person name="Ravin N.V."/>
            <person name="Pankratov T.A."/>
            <person name="Rakitin A.L."/>
            <person name="Ivanova A.A."/>
            <person name="Beletsky A.V."/>
            <person name="Mardanov A.V."/>
            <person name="Sinninghe Damste J.S."/>
            <person name="Dedysh S.N."/>
        </authorList>
    </citation>
    <scope>NUCLEOTIDE SEQUENCE [LARGE SCALE GENOMIC DNA]</scope>
    <source>
        <strain evidence="2 3">SBC82</strain>
    </source>
</reference>
<evidence type="ECO:0000256" key="1">
    <source>
        <dbReference type="SAM" id="MobiDB-lite"/>
    </source>
</evidence>
<protein>
    <recommendedName>
        <fullName evidence="4">DUF1015 domain-containing protein</fullName>
    </recommendedName>
</protein>
<dbReference type="InterPro" id="IPR008323">
    <property type="entry name" value="UCP033563"/>
</dbReference>
<dbReference type="OrthoDB" id="9781616at2"/>
<accession>A0A2Z5FRZ7</accession>
<dbReference type="PANTHER" id="PTHR36454:SF1">
    <property type="entry name" value="DUF1015 DOMAIN-CONTAINING PROTEIN"/>
    <property type="match status" value="1"/>
</dbReference>
<evidence type="ECO:0008006" key="4">
    <source>
        <dbReference type="Google" id="ProtNLM"/>
    </source>
</evidence>
<dbReference type="Proteomes" id="UP000253606">
    <property type="component" value="Chromosome"/>
</dbReference>
<name>A0A2Z5FRZ7_9BACT</name>
<dbReference type="PIRSF" id="PIRSF033563">
    <property type="entry name" value="UCP033563"/>
    <property type="match status" value="1"/>
</dbReference>
<gene>
    <name evidence="2" type="ORF">ACPOL_0111</name>
</gene>
<dbReference type="AlphaFoldDB" id="A0A2Z5FRZ7"/>
<dbReference type="Pfam" id="PF06245">
    <property type="entry name" value="DUF1015"/>
    <property type="match status" value="1"/>
</dbReference>
<organism evidence="2 3">
    <name type="scientific">Acidisarcina polymorpha</name>
    <dbReference type="NCBI Taxonomy" id="2211140"/>
    <lineage>
        <taxon>Bacteria</taxon>
        <taxon>Pseudomonadati</taxon>
        <taxon>Acidobacteriota</taxon>
        <taxon>Terriglobia</taxon>
        <taxon>Terriglobales</taxon>
        <taxon>Acidobacteriaceae</taxon>
        <taxon>Acidisarcina</taxon>
    </lineage>
</organism>
<dbReference type="EMBL" id="CP030840">
    <property type="protein sequence ID" value="AXC09498.1"/>
    <property type="molecule type" value="Genomic_DNA"/>
</dbReference>
<evidence type="ECO:0000313" key="3">
    <source>
        <dbReference type="Proteomes" id="UP000253606"/>
    </source>
</evidence>
<sequence length="457" mass="51571">MARIYPFRALRYNPSRVRIEDVVTQPYDKISPSMQQAYYQRSPYNLVRIILGLPELFDQPLAIDSRAAADVYSRSARDFAEWRAQGILYREKDPCIFAYSQRFAVASALTPDSRDAILERRGFIALGELSDYREGIVFRHEQTLAKPISDRLSLLRATRAHFGQIFMLYSDPAQTVDRLLFGNDAEASADLEVVDEFGVLHRISRISDPATINLLSAAMEDKKLIIADGHHRYETALEYSRERVPEPPSSTERNSHAMPQPPYPEAAVMMTFINIDSPGLVILPTHRVVFGLKDFSTVRFLERAETFFDIESLTATDPEGLLARLAPARASRTAFIVATAEGRYLFTLKTDAAVDALKSIPDRQRQLDIVRLHTLVLEKLLGITPEAIREQRNVHYHREPAEALEEIATGQADLAFLVNPVTLDQLREVAFAGDVMPQKSTDFYPKLLSGLAIYALD</sequence>
<dbReference type="KEGG" id="abas:ACPOL_0111"/>
<feature type="region of interest" description="Disordered" evidence="1">
    <location>
        <begin position="238"/>
        <end position="259"/>
    </location>
</feature>
<dbReference type="PANTHER" id="PTHR36454">
    <property type="entry name" value="LMO2823 PROTEIN"/>
    <property type="match status" value="1"/>
</dbReference>